<feature type="region of interest" description="Disordered" evidence="1">
    <location>
        <begin position="1"/>
        <end position="64"/>
    </location>
</feature>
<sequence>MEISDENNDENGNENENENKNRTLNKNIKENKNKGKINKSKNKNESKNENENENEINNEENKENLKRITRRNMTEIKLLEKDQKFNILNETKNLCPKINLAQLLAASPALRKELEQSLKLRVEKITCSVASTSIPIIIGKSYNTPLKVLFDTGVNINIITRKF</sequence>
<evidence type="ECO:0000313" key="3">
    <source>
        <dbReference type="Proteomes" id="UP000193944"/>
    </source>
</evidence>
<comment type="caution">
    <text evidence="2">The sequence shown here is derived from an EMBL/GenBank/DDBJ whole genome shotgun (WGS) entry which is preliminary data.</text>
</comment>
<proteinExistence type="predicted"/>
<dbReference type="Proteomes" id="UP000193944">
    <property type="component" value="Unassembled WGS sequence"/>
</dbReference>
<feature type="compositionally biased region" description="Acidic residues" evidence="1">
    <location>
        <begin position="1"/>
        <end position="16"/>
    </location>
</feature>
<dbReference type="OrthoDB" id="5597136at2759"/>
<evidence type="ECO:0000256" key="1">
    <source>
        <dbReference type="SAM" id="MobiDB-lite"/>
    </source>
</evidence>
<dbReference type="AlphaFoldDB" id="A0A1Y1XK59"/>
<accession>A0A1Y1XK59</accession>
<reference evidence="2 3" key="2">
    <citation type="submission" date="2016-08" db="EMBL/GenBank/DDBJ databases">
        <title>Pervasive Adenine N6-methylation of Active Genes in Fungi.</title>
        <authorList>
            <consortium name="DOE Joint Genome Institute"/>
            <person name="Mondo S.J."/>
            <person name="Dannebaum R.O."/>
            <person name="Kuo R.C."/>
            <person name="Labutti K."/>
            <person name="Haridas S."/>
            <person name="Kuo A."/>
            <person name="Salamov A."/>
            <person name="Ahrendt S.R."/>
            <person name="Lipzen A."/>
            <person name="Sullivan W."/>
            <person name="Andreopoulos W.B."/>
            <person name="Clum A."/>
            <person name="Lindquist E."/>
            <person name="Daum C."/>
            <person name="Ramamoorthy G.K."/>
            <person name="Gryganskyi A."/>
            <person name="Culley D."/>
            <person name="Magnuson J.K."/>
            <person name="James T.Y."/>
            <person name="O'Malley M.A."/>
            <person name="Stajich J.E."/>
            <person name="Spatafora J.W."/>
            <person name="Visel A."/>
            <person name="Grigoriev I.V."/>
        </authorList>
    </citation>
    <scope>NUCLEOTIDE SEQUENCE [LARGE SCALE GENOMIC DNA]</scope>
    <source>
        <strain evidence="2 3">S4</strain>
    </source>
</reference>
<name>A0A1Y1XK59_9FUNG</name>
<gene>
    <name evidence="2" type="ORF">BCR32DRAFT_241342</name>
</gene>
<keyword evidence="3" id="KW-1185">Reference proteome</keyword>
<organism evidence="2 3">
    <name type="scientific">Anaeromyces robustus</name>
    <dbReference type="NCBI Taxonomy" id="1754192"/>
    <lineage>
        <taxon>Eukaryota</taxon>
        <taxon>Fungi</taxon>
        <taxon>Fungi incertae sedis</taxon>
        <taxon>Chytridiomycota</taxon>
        <taxon>Chytridiomycota incertae sedis</taxon>
        <taxon>Neocallimastigomycetes</taxon>
        <taxon>Neocallimastigales</taxon>
        <taxon>Neocallimastigaceae</taxon>
        <taxon>Anaeromyces</taxon>
    </lineage>
</organism>
<dbReference type="EMBL" id="MCFG01000026">
    <property type="protein sequence ID" value="ORX86083.1"/>
    <property type="molecule type" value="Genomic_DNA"/>
</dbReference>
<protein>
    <submittedName>
        <fullName evidence="2">Uncharacterized protein</fullName>
    </submittedName>
</protein>
<reference evidence="2 3" key="1">
    <citation type="submission" date="2016-08" db="EMBL/GenBank/DDBJ databases">
        <title>A Parts List for Fungal Cellulosomes Revealed by Comparative Genomics.</title>
        <authorList>
            <consortium name="DOE Joint Genome Institute"/>
            <person name="Haitjema C.H."/>
            <person name="Gilmore S.P."/>
            <person name="Henske J.K."/>
            <person name="Solomon K.V."/>
            <person name="De Groot R."/>
            <person name="Kuo A."/>
            <person name="Mondo S.J."/>
            <person name="Salamov A.A."/>
            <person name="Labutti K."/>
            <person name="Zhao Z."/>
            <person name="Chiniquy J."/>
            <person name="Barry K."/>
            <person name="Brewer H.M."/>
            <person name="Purvine S.O."/>
            <person name="Wright A.T."/>
            <person name="Boxma B."/>
            <person name="Van Alen T."/>
            <person name="Hackstein J.H."/>
            <person name="Baker S.E."/>
            <person name="Grigoriev I.V."/>
            <person name="O'Malley M.A."/>
        </authorList>
    </citation>
    <scope>NUCLEOTIDE SEQUENCE [LARGE SCALE GENOMIC DNA]</scope>
    <source>
        <strain evidence="2 3">S4</strain>
    </source>
</reference>
<evidence type="ECO:0000313" key="2">
    <source>
        <dbReference type="EMBL" id="ORX86083.1"/>
    </source>
</evidence>
<feature type="compositionally biased region" description="Basic and acidic residues" evidence="1">
    <location>
        <begin position="17"/>
        <end position="33"/>
    </location>
</feature>